<dbReference type="AlphaFoldDB" id="A0A1Z3HL00"/>
<dbReference type="Proteomes" id="UP000191901">
    <property type="component" value="Chromosome"/>
</dbReference>
<evidence type="ECO:0000313" key="3">
    <source>
        <dbReference type="Proteomes" id="UP000191901"/>
    </source>
</evidence>
<keyword evidence="3" id="KW-1185">Reference proteome</keyword>
<dbReference type="PANTHER" id="PTHR36341">
    <property type="entry name" value="DUF2996 FAMILY PROTEIN"/>
    <property type="match status" value="1"/>
</dbReference>
<dbReference type="OrthoDB" id="465001at2"/>
<dbReference type="EMBL" id="CP021983">
    <property type="protein sequence ID" value="ASC70978.1"/>
    <property type="molecule type" value="Genomic_DNA"/>
</dbReference>
<dbReference type="STRING" id="1641165.XM38_15005"/>
<organism evidence="2 3">
    <name type="scientific">Halomicronema hongdechloris C2206</name>
    <dbReference type="NCBI Taxonomy" id="1641165"/>
    <lineage>
        <taxon>Bacteria</taxon>
        <taxon>Bacillati</taxon>
        <taxon>Cyanobacteriota</taxon>
        <taxon>Cyanophyceae</taxon>
        <taxon>Nodosilineales</taxon>
        <taxon>Nodosilineaceae</taxon>
        <taxon>Halomicronema</taxon>
    </lineage>
</organism>
<feature type="compositionally biased region" description="Polar residues" evidence="1">
    <location>
        <begin position="26"/>
        <end position="50"/>
    </location>
</feature>
<accession>A0A1Z3HL00</accession>
<sequence>MADENMPNKTNQSSSQPSEQTSSKQVSNQDENGASGKSSAKTTNPSANQGSASKNSAKAKGDSAKAKKKEKPPEPEEKPFQEFIRQHYLPDLEQALKGEGLEDIQLEFDQQPLPVVGADPATEYWQVRGRWQGGKRWFAIAFTKEDIKGPKLFSYADNGAKPSTIEQFMGDERKVNLGLMVLYAVQRLNAQKWLTRN</sequence>
<dbReference type="InterPro" id="IPR021374">
    <property type="entry name" value="DUF2996"/>
</dbReference>
<dbReference type="Pfam" id="PF11210">
    <property type="entry name" value="DUF2996"/>
    <property type="match status" value="1"/>
</dbReference>
<reference evidence="2 3" key="1">
    <citation type="journal article" date="2016" name="Biochim. Biophys. Acta">
        <title>Characterization of red-shifted phycobilisomes isolated from the chlorophyll f-containing cyanobacterium Halomicronema hongdechloris.</title>
        <authorList>
            <person name="Li Y."/>
            <person name="Lin Y."/>
            <person name="Garvey C.J."/>
            <person name="Birch D."/>
            <person name="Corkery R.W."/>
            <person name="Loughlin P.C."/>
            <person name="Scheer H."/>
            <person name="Willows R.D."/>
            <person name="Chen M."/>
        </authorList>
    </citation>
    <scope>NUCLEOTIDE SEQUENCE [LARGE SCALE GENOMIC DNA]</scope>
    <source>
        <strain evidence="2 3">C2206</strain>
    </source>
</reference>
<proteinExistence type="predicted"/>
<evidence type="ECO:0000313" key="2">
    <source>
        <dbReference type="EMBL" id="ASC70978.1"/>
    </source>
</evidence>
<feature type="compositionally biased region" description="Basic and acidic residues" evidence="1">
    <location>
        <begin position="59"/>
        <end position="80"/>
    </location>
</feature>
<name>A0A1Z3HL00_9CYAN</name>
<feature type="region of interest" description="Disordered" evidence="1">
    <location>
        <begin position="1"/>
        <end position="80"/>
    </location>
</feature>
<evidence type="ECO:0000256" key="1">
    <source>
        <dbReference type="SAM" id="MobiDB-lite"/>
    </source>
</evidence>
<dbReference type="KEGG" id="hhg:XM38_019270"/>
<protein>
    <recommendedName>
        <fullName evidence="4">DUF2996 domain-containing protein</fullName>
    </recommendedName>
</protein>
<gene>
    <name evidence="2" type="ORF">XM38_019270</name>
</gene>
<feature type="compositionally biased region" description="Low complexity" evidence="1">
    <location>
        <begin position="12"/>
        <end position="25"/>
    </location>
</feature>
<evidence type="ECO:0008006" key="4">
    <source>
        <dbReference type="Google" id="ProtNLM"/>
    </source>
</evidence>
<dbReference type="PANTHER" id="PTHR36341:SF3">
    <property type="entry name" value="DUF2996 FAMILY PROTEIN"/>
    <property type="match status" value="1"/>
</dbReference>